<dbReference type="PANTHER" id="PTHR34820:SF4">
    <property type="entry name" value="INNER MEMBRANE PROTEIN YEBZ"/>
    <property type="match status" value="1"/>
</dbReference>
<dbReference type="AlphaFoldDB" id="A0A2U8W9D7"/>
<dbReference type="EMBL" id="CP029550">
    <property type="protein sequence ID" value="AWN42727.1"/>
    <property type="molecule type" value="Genomic_DNA"/>
</dbReference>
<protein>
    <submittedName>
        <fullName evidence="9">Copper resistance protein CopC</fullName>
    </submittedName>
</protein>
<dbReference type="Gene3D" id="2.60.40.1220">
    <property type="match status" value="1"/>
</dbReference>
<dbReference type="PANTHER" id="PTHR34820">
    <property type="entry name" value="INNER MEMBRANE PROTEIN YEBZ"/>
    <property type="match status" value="1"/>
</dbReference>
<dbReference type="InterPro" id="IPR014756">
    <property type="entry name" value="Ig_E-set"/>
</dbReference>
<comment type="subcellular location">
    <subcellularLocation>
        <location evidence="1">Periplasm</location>
    </subcellularLocation>
</comment>
<evidence type="ECO:0000256" key="3">
    <source>
        <dbReference type="ARBA" id="ARBA00022723"/>
    </source>
</evidence>
<evidence type="ECO:0000256" key="5">
    <source>
        <dbReference type="ARBA" id="ARBA00022764"/>
    </source>
</evidence>
<dbReference type="Proteomes" id="UP000245926">
    <property type="component" value="Chromosome"/>
</dbReference>
<dbReference type="Pfam" id="PF04234">
    <property type="entry name" value="CopC"/>
    <property type="match status" value="1"/>
</dbReference>
<sequence>MRTMLLTILVAFGLSASAFSAWAHAELVTATPRVGSTIPVPPSEVRLSFSEGVEPHFSGVAVTSADGRSVAAGRVQAQGSEMRVALVRGLPAGTYRVTWHAVSVDSHRTQGSFTFEVRP</sequence>
<dbReference type="GO" id="GO:0042597">
    <property type="term" value="C:periplasmic space"/>
    <property type="evidence" value="ECO:0007669"/>
    <property type="project" value="UniProtKB-SubCell"/>
</dbReference>
<evidence type="ECO:0000256" key="4">
    <source>
        <dbReference type="ARBA" id="ARBA00022729"/>
    </source>
</evidence>
<keyword evidence="6" id="KW-0186">Copper</keyword>
<dbReference type="KEGG" id="mets:DK389_22240"/>
<evidence type="ECO:0000313" key="10">
    <source>
        <dbReference type="Proteomes" id="UP000245926"/>
    </source>
</evidence>
<dbReference type="InterPro" id="IPR007348">
    <property type="entry name" value="CopC_dom"/>
</dbReference>
<gene>
    <name evidence="9" type="ORF">DK389_22240</name>
</gene>
<dbReference type="GO" id="GO:0006825">
    <property type="term" value="P:copper ion transport"/>
    <property type="evidence" value="ECO:0007669"/>
    <property type="project" value="InterPro"/>
</dbReference>
<dbReference type="InterPro" id="IPR047685">
    <property type="entry name" value="CopC-like"/>
</dbReference>
<dbReference type="GO" id="GO:0046688">
    <property type="term" value="P:response to copper ion"/>
    <property type="evidence" value="ECO:0007669"/>
    <property type="project" value="InterPro"/>
</dbReference>
<evidence type="ECO:0000256" key="7">
    <source>
        <dbReference type="SAM" id="SignalP"/>
    </source>
</evidence>
<feature type="domain" description="CopC" evidence="8">
    <location>
        <begin position="24"/>
        <end position="117"/>
    </location>
</feature>
<dbReference type="GO" id="GO:0005507">
    <property type="term" value="F:copper ion binding"/>
    <property type="evidence" value="ECO:0007669"/>
    <property type="project" value="InterPro"/>
</dbReference>
<organism evidence="9 10">
    <name type="scientific">Methylobacterium durans</name>
    <dbReference type="NCBI Taxonomy" id="2202825"/>
    <lineage>
        <taxon>Bacteria</taxon>
        <taxon>Pseudomonadati</taxon>
        <taxon>Pseudomonadota</taxon>
        <taxon>Alphaproteobacteria</taxon>
        <taxon>Hyphomicrobiales</taxon>
        <taxon>Methylobacteriaceae</taxon>
        <taxon>Methylobacterium</taxon>
    </lineage>
</organism>
<dbReference type="InterPro" id="IPR014755">
    <property type="entry name" value="Cu-Rt/internalin_Ig-like"/>
</dbReference>
<proteinExistence type="inferred from homology"/>
<evidence type="ECO:0000313" key="9">
    <source>
        <dbReference type="EMBL" id="AWN42727.1"/>
    </source>
</evidence>
<comment type="similarity">
    <text evidence="2">Belongs to the CopC family.</text>
</comment>
<keyword evidence="5" id="KW-0574">Periplasm</keyword>
<reference evidence="10" key="1">
    <citation type="submission" date="2018-05" db="EMBL/GenBank/DDBJ databases">
        <title>Complete Genome Sequence of Methylobacterium sp. 17SD2-17.</title>
        <authorList>
            <person name="Srinivasan S."/>
        </authorList>
    </citation>
    <scope>NUCLEOTIDE SEQUENCE [LARGE SCALE GENOMIC DNA]</scope>
    <source>
        <strain evidence="10">17SD2-17</strain>
    </source>
</reference>
<keyword evidence="4 7" id="KW-0732">Signal</keyword>
<keyword evidence="3" id="KW-0479">Metal-binding</keyword>
<evidence type="ECO:0000259" key="8">
    <source>
        <dbReference type="Pfam" id="PF04234"/>
    </source>
</evidence>
<name>A0A2U8W9D7_9HYPH</name>
<evidence type="ECO:0000256" key="6">
    <source>
        <dbReference type="ARBA" id="ARBA00023008"/>
    </source>
</evidence>
<keyword evidence="10" id="KW-1185">Reference proteome</keyword>
<dbReference type="SUPFAM" id="SSF81296">
    <property type="entry name" value="E set domains"/>
    <property type="match status" value="1"/>
</dbReference>
<dbReference type="NCBIfam" id="NF033814">
    <property type="entry name" value="copper_CopC"/>
    <property type="match status" value="1"/>
</dbReference>
<dbReference type="InterPro" id="IPR032694">
    <property type="entry name" value="CopC/D"/>
</dbReference>
<feature type="signal peptide" evidence="7">
    <location>
        <begin position="1"/>
        <end position="23"/>
    </location>
</feature>
<evidence type="ECO:0000256" key="2">
    <source>
        <dbReference type="ARBA" id="ARBA00010509"/>
    </source>
</evidence>
<feature type="chain" id="PRO_5015987357" evidence="7">
    <location>
        <begin position="24"/>
        <end position="119"/>
    </location>
</feature>
<evidence type="ECO:0000256" key="1">
    <source>
        <dbReference type="ARBA" id="ARBA00004418"/>
    </source>
</evidence>
<dbReference type="OrthoDB" id="9796814at2"/>
<accession>A0A2U8W9D7</accession>
<dbReference type="GO" id="GO:0005886">
    <property type="term" value="C:plasma membrane"/>
    <property type="evidence" value="ECO:0007669"/>
    <property type="project" value="TreeGrafter"/>
</dbReference>